<keyword evidence="1" id="KW-0812">Transmembrane</keyword>
<evidence type="ECO:0000313" key="2">
    <source>
        <dbReference type="EMBL" id="SDM92595.1"/>
    </source>
</evidence>
<keyword evidence="1" id="KW-1133">Transmembrane helix</keyword>
<feature type="transmembrane region" description="Helical" evidence="1">
    <location>
        <begin position="76"/>
        <end position="97"/>
    </location>
</feature>
<dbReference type="EMBL" id="FNGS01000010">
    <property type="protein sequence ID" value="SDM92595.1"/>
    <property type="molecule type" value="Genomic_DNA"/>
</dbReference>
<organism evidence="2 3">
    <name type="scientific">Siphonobacter aquaeclarae</name>
    <dbReference type="NCBI Taxonomy" id="563176"/>
    <lineage>
        <taxon>Bacteria</taxon>
        <taxon>Pseudomonadati</taxon>
        <taxon>Bacteroidota</taxon>
        <taxon>Cytophagia</taxon>
        <taxon>Cytophagales</taxon>
        <taxon>Cytophagaceae</taxon>
        <taxon>Siphonobacter</taxon>
    </lineage>
</organism>
<keyword evidence="1" id="KW-0472">Membrane</keyword>
<dbReference type="RefSeq" id="WP_093208164.1">
    <property type="nucleotide sequence ID" value="NZ_FNGS01000010.1"/>
</dbReference>
<proteinExistence type="predicted"/>
<dbReference type="OrthoDB" id="961110at2"/>
<keyword evidence="3" id="KW-1185">Reference proteome</keyword>
<gene>
    <name evidence="2" type="ORF">SAMN04488090_4583</name>
</gene>
<sequence length="117" mass="12837">MEPFKDLKNSAEDLFEHVTEYIEARWNLTVLKTADRIADGVSSLAAVLILAVFGGMVCLFGSIALALWIGEQTGSMAGGFAWVALGYAVLTGILYLVRGQFIKMPVLNAFIRKFYVD</sequence>
<reference evidence="2 3" key="1">
    <citation type="submission" date="2016-10" db="EMBL/GenBank/DDBJ databases">
        <authorList>
            <person name="de Groot N.N."/>
        </authorList>
    </citation>
    <scope>NUCLEOTIDE SEQUENCE [LARGE SCALE GENOMIC DNA]</scope>
    <source>
        <strain evidence="2 3">DSM 21668</strain>
    </source>
</reference>
<evidence type="ECO:0000313" key="3">
    <source>
        <dbReference type="Proteomes" id="UP000198901"/>
    </source>
</evidence>
<name>A0A1G9X8D8_9BACT</name>
<feature type="transmembrane region" description="Helical" evidence="1">
    <location>
        <begin position="44"/>
        <end position="70"/>
    </location>
</feature>
<protein>
    <recommendedName>
        <fullName evidence="4">Holin-X, holin superfamily III</fullName>
    </recommendedName>
</protein>
<accession>A0A1G9X8D8</accession>
<evidence type="ECO:0008006" key="4">
    <source>
        <dbReference type="Google" id="ProtNLM"/>
    </source>
</evidence>
<dbReference type="STRING" id="563176.SAMN04488090_4583"/>
<dbReference type="Proteomes" id="UP000198901">
    <property type="component" value="Unassembled WGS sequence"/>
</dbReference>
<dbReference type="AlphaFoldDB" id="A0A1G9X8D8"/>
<evidence type="ECO:0000256" key="1">
    <source>
        <dbReference type="SAM" id="Phobius"/>
    </source>
</evidence>